<dbReference type="InterPro" id="IPR013083">
    <property type="entry name" value="Znf_RING/FYVE/PHD"/>
</dbReference>
<dbReference type="Gene3D" id="3.30.40.10">
    <property type="entry name" value="Zinc/RING finger domain, C3HC4 (zinc finger)"/>
    <property type="match status" value="1"/>
</dbReference>
<protein>
    <recommendedName>
        <fullName evidence="6">RING-type domain-containing protein</fullName>
    </recommendedName>
</protein>
<keyword evidence="4" id="KW-0067">ATP-binding</keyword>
<dbReference type="SUPFAM" id="SSF52540">
    <property type="entry name" value="P-loop containing nucleoside triphosphate hydrolases"/>
    <property type="match status" value="2"/>
</dbReference>
<dbReference type="Pfam" id="PF00176">
    <property type="entry name" value="SNF2-rel_dom"/>
    <property type="match status" value="1"/>
</dbReference>
<organism evidence="7">
    <name type="scientific">viral metagenome</name>
    <dbReference type="NCBI Taxonomy" id="1070528"/>
    <lineage>
        <taxon>unclassified sequences</taxon>
        <taxon>metagenomes</taxon>
        <taxon>organismal metagenomes</taxon>
    </lineage>
</organism>
<dbReference type="Gene3D" id="3.40.50.10810">
    <property type="entry name" value="Tandem AAA-ATPase domain"/>
    <property type="match status" value="1"/>
</dbReference>
<dbReference type="InterPro" id="IPR001841">
    <property type="entry name" value="Znf_RING"/>
</dbReference>
<dbReference type="AlphaFoldDB" id="A0A6C0K3R1"/>
<dbReference type="PANTHER" id="PTHR45626">
    <property type="entry name" value="TRANSCRIPTION TERMINATION FACTOR 2-RELATED"/>
    <property type="match status" value="1"/>
</dbReference>
<evidence type="ECO:0000259" key="6">
    <source>
        <dbReference type="PROSITE" id="PS50089"/>
    </source>
</evidence>
<keyword evidence="1" id="KW-0547">Nucleotide-binding</keyword>
<sequence length="576" mass="66744">MREKKTWIEKQMHTTDSVVEDNMVLQPEKMTRALFPHQLRAVKMMEDLESRRSVSSSSYFIETKIGIYSDLIGYGKTYTIVALILRDKMDWYATGEGGYINEMISGVFGNGVLVKKTLLEYKRISATLVVCNPSIIRQWKEEIDRTPLRCTVVHKMRWLQELNVHEYDVVLCLPSFYNSLLDRFSSYAWKRFVYDEPTHAKIKSMRSPVSQFTWFISSTPYDLMHKSPPSNHFMYSIFSHFMDLSTLKNIIIKNPDEYVRQSFVMPPIEHKYYECYQPMLFLVRDLITTGIAEMISAGNIEKAIRHLGGDSTSNVYDLVYNDKNEELREALSKIQKYERLGDEERGAKWKSKKATLERQIRDLRVRLSDILRNPCHICLCSLHQPVLITCCQNIFCGHCFLSWMKNKKTCPICRGSVSSDQLTYVQTLSDPDATTTTTTTITTPLAPDMVATTKRRKNKQQVLLEVLESRADGKFIIFSNYDETFQNIRDMMHEEKISFSEIRGSMDTREKQLQDFKTGTKTVLFLNSLTNGAGIGIQEATDVILYHKMNEDLQQQVIGRAYRIGRTQSLVVHHLL</sequence>
<evidence type="ECO:0000256" key="2">
    <source>
        <dbReference type="ARBA" id="ARBA00022801"/>
    </source>
</evidence>
<dbReference type="GO" id="GO:0004386">
    <property type="term" value="F:helicase activity"/>
    <property type="evidence" value="ECO:0007669"/>
    <property type="project" value="UniProtKB-KW"/>
</dbReference>
<evidence type="ECO:0000256" key="4">
    <source>
        <dbReference type="ARBA" id="ARBA00022840"/>
    </source>
</evidence>
<dbReference type="SUPFAM" id="SSF57850">
    <property type="entry name" value="RING/U-box"/>
    <property type="match status" value="1"/>
</dbReference>
<name>A0A6C0K3R1_9ZZZZ</name>
<keyword evidence="3" id="KW-0347">Helicase</keyword>
<evidence type="ECO:0000256" key="5">
    <source>
        <dbReference type="SAM" id="Coils"/>
    </source>
</evidence>
<proteinExistence type="predicted"/>
<feature type="domain" description="RING-type" evidence="6">
    <location>
        <begin position="375"/>
        <end position="414"/>
    </location>
</feature>
<dbReference type="GO" id="GO:0005634">
    <property type="term" value="C:nucleus"/>
    <property type="evidence" value="ECO:0007669"/>
    <property type="project" value="TreeGrafter"/>
</dbReference>
<feature type="coiled-coil region" evidence="5">
    <location>
        <begin position="320"/>
        <end position="373"/>
    </location>
</feature>
<dbReference type="InterPro" id="IPR038718">
    <property type="entry name" value="SNF2-like_sf"/>
</dbReference>
<dbReference type="EMBL" id="MN740788">
    <property type="protein sequence ID" value="QHU11716.1"/>
    <property type="molecule type" value="Genomic_DNA"/>
</dbReference>
<dbReference type="InterPro" id="IPR001650">
    <property type="entry name" value="Helicase_C-like"/>
</dbReference>
<dbReference type="InterPro" id="IPR049730">
    <property type="entry name" value="SNF2/RAD54-like_C"/>
</dbReference>
<accession>A0A6C0K3R1</accession>
<dbReference type="InterPro" id="IPR000330">
    <property type="entry name" value="SNF2_N"/>
</dbReference>
<dbReference type="InterPro" id="IPR050628">
    <property type="entry name" value="SNF2_RAD54_helicase_TF"/>
</dbReference>
<dbReference type="GO" id="GO:0005524">
    <property type="term" value="F:ATP binding"/>
    <property type="evidence" value="ECO:0007669"/>
    <property type="project" value="UniProtKB-KW"/>
</dbReference>
<evidence type="ECO:0000256" key="1">
    <source>
        <dbReference type="ARBA" id="ARBA00022741"/>
    </source>
</evidence>
<dbReference type="PROSITE" id="PS50089">
    <property type="entry name" value="ZF_RING_2"/>
    <property type="match status" value="1"/>
</dbReference>
<dbReference type="GO" id="GO:0008094">
    <property type="term" value="F:ATP-dependent activity, acting on DNA"/>
    <property type="evidence" value="ECO:0007669"/>
    <property type="project" value="TreeGrafter"/>
</dbReference>
<keyword evidence="2" id="KW-0378">Hydrolase</keyword>
<reference evidence="7" key="1">
    <citation type="journal article" date="2020" name="Nature">
        <title>Giant virus diversity and host interactions through global metagenomics.</title>
        <authorList>
            <person name="Schulz F."/>
            <person name="Roux S."/>
            <person name="Paez-Espino D."/>
            <person name="Jungbluth S."/>
            <person name="Walsh D.A."/>
            <person name="Denef V.J."/>
            <person name="McMahon K.D."/>
            <person name="Konstantinidis K.T."/>
            <person name="Eloe-Fadrosh E.A."/>
            <person name="Kyrpides N.C."/>
            <person name="Woyke T."/>
        </authorList>
    </citation>
    <scope>NUCLEOTIDE SEQUENCE</scope>
    <source>
        <strain evidence="7">GVMAG-S-1101169-75</strain>
    </source>
</reference>
<dbReference type="Gene3D" id="3.40.50.300">
    <property type="entry name" value="P-loop containing nucleotide triphosphate hydrolases"/>
    <property type="match status" value="1"/>
</dbReference>
<dbReference type="InterPro" id="IPR027417">
    <property type="entry name" value="P-loop_NTPase"/>
</dbReference>
<dbReference type="Pfam" id="PF00271">
    <property type="entry name" value="Helicase_C"/>
    <property type="match status" value="1"/>
</dbReference>
<dbReference type="GO" id="GO:0006281">
    <property type="term" value="P:DNA repair"/>
    <property type="evidence" value="ECO:0007669"/>
    <property type="project" value="TreeGrafter"/>
</dbReference>
<dbReference type="CDD" id="cd18793">
    <property type="entry name" value="SF2_C_SNF"/>
    <property type="match status" value="1"/>
</dbReference>
<keyword evidence="5" id="KW-0175">Coiled coil</keyword>
<dbReference type="GO" id="GO:0016787">
    <property type="term" value="F:hydrolase activity"/>
    <property type="evidence" value="ECO:0007669"/>
    <property type="project" value="UniProtKB-KW"/>
</dbReference>
<evidence type="ECO:0000313" key="7">
    <source>
        <dbReference type="EMBL" id="QHU11716.1"/>
    </source>
</evidence>
<evidence type="ECO:0000256" key="3">
    <source>
        <dbReference type="ARBA" id="ARBA00022806"/>
    </source>
</evidence>
<dbReference type="SMART" id="SM00490">
    <property type="entry name" value="HELICc"/>
    <property type="match status" value="1"/>
</dbReference>